<dbReference type="PANTHER" id="PTHR30109">
    <property type="entry name" value="HYDROXYLAMINE REDUCTASE"/>
    <property type="match status" value="1"/>
</dbReference>
<accession>X1A5Y7</accession>
<dbReference type="GO" id="GO:0042542">
    <property type="term" value="P:response to hydrogen peroxide"/>
    <property type="evidence" value="ECO:0007669"/>
    <property type="project" value="TreeGrafter"/>
</dbReference>
<dbReference type="GO" id="GO:0051536">
    <property type="term" value="F:iron-sulfur cluster binding"/>
    <property type="evidence" value="ECO:0007669"/>
    <property type="project" value="UniProtKB-KW"/>
</dbReference>
<dbReference type="AlphaFoldDB" id="X1A5Y7"/>
<evidence type="ECO:0000256" key="3">
    <source>
        <dbReference type="ARBA" id="ARBA00023014"/>
    </source>
</evidence>
<evidence type="ECO:0008006" key="5">
    <source>
        <dbReference type="Google" id="ProtNLM"/>
    </source>
</evidence>
<protein>
    <recommendedName>
        <fullName evidence="5">Carbon monoxide dehydrogenase 1</fullName>
    </recommendedName>
</protein>
<gene>
    <name evidence="4" type="ORF">S01H4_31017</name>
</gene>
<dbReference type="SUPFAM" id="SSF56821">
    <property type="entry name" value="Prismane protein-like"/>
    <property type="match status" value="1"/>
</dbReference>
<dbReference type="InterPro" id="IPR004137">
    <property type="entry name" value="HCP/CODH"/>
</dbReference>
<keyword evidence="3" id="KW-0411">Iron-sulfur</keyword>
<name>X1A5Y7_9ZZZZ</name>
<dbReference type="GO" id="GO:0004601">
    <property type="term" value="F:peroxidase activity"/>
    <property type="evidence" value="ECO:0007669"/>
    <property type="project" value="TreeGrafter"/>
</dbReference>
<keyword evidence="2" id="KW-0408">Iron</keyword>
<evidence type="ECO:0000256" key="2">
    <source>
        <dbReference type="ARBA" id="ARBA00023004"/>
    </source>
</evidence>
<dbReference type="PANTHER" id="PTHR30109:SF4">
    <property type="entry name" value="CARBON MONOXIDE DEHYDROGENASE"/>
    <property type="match status" value="1"/>
</dbReference>
<sequence>GVLKEDEVNLVIHGHEPTLSEMIVTVADDPELINYAKSKGAKGINITGICCTAIEILMRQGVPVVGNFLQQELAILTGAIDAMVVDIQCIIQALGKLVETNHTELITTSPKAKIPGATHIPFDEHNAQEIAKQIIMKAIDNFANRNGTRIPNVSSPLVAGFSHEYINYMLGGKYRASFRPLNDAIIDGRIQGVVGVVGCNNPRVTHDKSHNYLVKELISRDYLVAQTGCGAIACSKYGLLRPEAMEHAGEGLRSICETVGIPPVLHLGSCVDNSRILTVLAQVVHEGGLGEDISDLPAAGIAPE</sequence>
<dbReference type="EMBL" id="BART01016067">
    <property type="protein sequence ID" value="GAG77154.1"/>
    <property type="molecule type" value="Genomic_DNA"/>
</dbReference>
<dbReference type="InterPro" id="IPR016099">
    <property type="entry name" value="Prismane-like_a/b-sand"/>
</dbReference>
<evidence type="ECO:0000256" key="1">
    <source>
        <dbReference type="ARBA" id="ARBA00022723"/>
    </source>
</evidence>
<keyword evidence="1" id="KW-0479">Metal-binding</keyword>
<dbReference type="Gene3D" id="3.40.50.2030">
    <property type="match status" value="2"/>
</dbReference>
<organism evidence="4">
    <name type="scientific">marine sediment metagenome</name>
    <dbReference type="NCBI Taxonomy" id="412755"/>
    <lineage>
        <taxon>unclassified sequences</taxon>
        <taxon>metagenomes</taxon>
        <taxon>ecological metagenomes</taxon>
    </lineage>
</organism>
<dbReference type="Pfam" id="PF03063">
    <property type="entry name" value="Prismane"/>
    <property type="match status" value="1"/>
</dbReference>
<reference evidence="4" key="1">
    <citation type="journal article" date="2014" name="Front. Microbiol.">
        <title>High frequency of phylogenetically diverse reductive dehalogenase-homologous genes in deep subseafloor sedimentary metagenomes.</title>
        <authorList>
            <person name="Kawai M."/>
            <person name="Futagami T."/>
            <person name="Toyoda A."/>
            <person name="Takaki Y."/>
            <person name="Nishi S."/>
            <person name="Hori S."/>
            <person name="Arai W."/>
            <person name="Tsubouchi T."/>
            <person name="Morono Y."/>
            <person name="Uchiyama I."/>
            <person name="Ito T."/>
            <person name="Fujiyama A."/>
            <person name="Inagaki F."/>
            <person name="Takami H."/>
        </authorList>
    </citation>
    <scope>NUCLEOTIDE SEQUENCE</scope>
    <source>
        <strain evidence="4">Expedition CK06-06</strain>
    </source>
</reference>
<proteinExistence type="predicted"/>
<feature type="non-terminal residue" evidence="4">
    <location>
        <position position="304"/>
    </location>
</feature>
<dbReference type="InterPro" id="IPR011254">
    <property type="entry name" value="Prismane-like_sf"/>
</dbReference>
<evidence type="ECO:0000313" key="4">
    <source>
        <dbReference type="EMBL" id="GAG77154.1"/>
    </source>
</evidence>
<dbReference type="GO" id="GO:0050418">
    <property type="term" value="F:hydroxylamine reductase activity"/>
    <property type="evidence" value="ECO:0007669"/>
    <property type="project" value="TreeGrafter"/>
</dbReference>
<comment type="caution">
    <text evidence="4">The sequence shown here is derived from an EMBL/GenBank/DDBJ whole genome shotgun (WGS) entry which is preliminary data.</text>
</comment>
<dbReference type="GO" id="GO:0046872">
    <property type="term" value="F:metal ion binding"/>
    <property type="evidence" value="ECO:0007669"/>
    <property type="project" value="UniProtKB-KW"/>
</dbReference>
<feature type="non-terminal residue" evidence="4">
    <location>
        <position position="1"/>
    </location>
</feature>